<evidence type="ECO:0000313" key="1">
    <source>
        <dbReference type="EMBL" id="AKQ65637.1"/>
    </source>
</evidence>
<dbReference type="EMBL" id="CP012109">
    <property type="protein sequence ID" value="AKQ65637.1"/>
    <property type="molecule type" value="Genomic_DNA"/>
</dbReference>
<dbReference type="PATRIC" id="fig|1297742.4.peg.2574"/>
<accession>A0A0H4XCD9</accession>
<keyword evidence="2" id="KW-1185">Reference proteome</keyword>
<sequence>MIRARPVTAEDLSDLVLAFRRLGLAAASQAALRESQPHTRLLLTGLGPQEVAFLQSSPPPTALRRLCPYGSPGTSRPGPEPACCPDVPSSFTVGWRLRARRAEG</sequence>
<reference evidence="1 2" key="1">
    <citation type="journal article" date="2016" name="PLoS ONE">
        <title>Complete Genome Sequence and Comparative Genomics of a Novel Myxobacterium Myxococcus hansupus.</title>
        <authorList>
            <person name="Sharma G."/>
            <person name="Narwani T."/>
            <person name="Subramanian S."/>
        </authorList>
    </citation>
    <scope>NUCLEOTIDE SEQUENCE [LARGE SCALE GENOMIC DNA]</scope>
    <source>
        <strain evidence="2">mixupus</strain>
    </source>
</reference>
<dbReference type="Proteomes" id="UP000009026">
    <property type="component" value="Chromosome"/>
</dbReference>
<dbReference type="AlphaFoldDB" id="A0A0H4XCD9"/>
<gene>
    <name evidence="1" type="ORF">A176_002549</name>
</gene>
<dbReference type="RefSeq" id="WP_049872281.1">
    <property type="nucleotide sequence ID" value="NZ_CP012109.1"/>
</dbReference>
<protein>
    <submittedName>
        <fullName evidence="1">Dihydropteroate synthase</fullName>
    </submittedName>
</protein>
<evidence type="ECO:0000313" key="2">
    <source>
        <dbReference type="Proteomes" id="UP000009026"/>
    </source>
</evidence>
<proteinExistence type="predicted"/>
<name>A0A0H4XCD9_9BACT</name>
<organism evidence="1 2">
    <name type="scientific">Pseudomyxococcus hansupus</name>
    <dbReference type="NCBI Taxonomy" id="1297742"/>
    <lineage>
        <taxon>Bacteria</taxon>
        <taxon>Pseudomonadati</taxon>
        <taxon>Myxococcota</taxon>
        <taxon>Myxococcia</taxon>
        <taxon>Myxococcales</taxon>
        <taxon>Cystobacterineae</taxon>
        <taxon>Myxococcaceae</taxon>
        <taxon>Pseudomyxococcus</taxon>
    </lineage>
</organism>
<dbReference type="STRING" id="1297742.A176_002549"/>
<dbReference type="KEGG" id="mym:A176_002549"/>